<proteinExistence type="predicted"/>
<dbReference type="InterPro" id="IPR047140">
    <property type="entry name" value="LabA"/>
</dbReference>
<organism evidence="2 3">
    <name type="scientific">candidate division WOR-3 bacterium</name>
    <dbReference type="NCBI Taxonomy" id="2052148"/>
    <lineage>
        <taxon>Bacteria</taxon>
        <taxon>Bacteria division WOR-3</taxon>
    </lineage>
</organism>
<dbReference type="Pfam" id="PF01936">
    <property type="entry name" value="NYN"/>
    <property type="match status" value="1"/>
</dbReference>
<reference evidence="2 3" key="1">
    <citation type="submission" date="2018-06" db="EMBL/GenBank/DDBJ databases">
        <title>Extensive metabolic versatility and redundancy in microbially diverse, dynamic hydrothermal sediments.</title>
        <authorList>
            <person name="Dombrowski N."/>
            <person name="Teske A."/>
            <person name="Baker B.J."/>
        </authorList>
    </citation>
    <scope>NUCLEOTIDE SEQUENCE [LARGE SCALE GENOMIC DNA]</scope>
    <source>
        <strain evidence="2">B36_G15</strain>
    </source>
</reference>
<sequence>MDERLVTLFDEIRGYLKEICDKLGAIENKIDRAITVTERKERIAVFVDSQNLYYSVKAIYGGKVDYNKLLYKIRGDRILVKAISYVVHPPEGDVRPFVASLEKIGYEVRLKEIRIRGDGSAKANWDMGIALDILGILDKVDTVVLVSGDGDFVPLLSYIRDKGKTVEVYSFEASTAYDLRETADRYVPLDESVILDYR</sequence>
<evidence type="ECO:0000259" key="1">
    <source>
        <dbReference type="Pfam" id="PF01936"/>
    </source>
</evidence>
<gene>
    <name evidence="2" type="ORF">DRP53_00350</name>
</gene>
<accession>A0A660SNY2</accession>
<dbReference type="Proteomes" id="UP000268469">
    <property type="component" value="Unassembled WGS sequence"/>
</dbReference>
<evidence type="ECO:0000313" key="2">
    <source>
        <dbReference type="EMBL" id="RKX71771.1"/>
    </source>
</evidence>
<dbReference type="PANTHER" id="PTHR35458">
    <property type="entry name" value="SLR0755 PROTEIN"/>
    <property type="match status" value="1"/>
</dbReference>
<dbReference type="CDD" id="cd10911">
    <property type="entry name" value="PIN_LabA"/>
    <property type="match status" value="1"/>
</dbReference>
<dbReference type="EMBL" id="QNBE01000002">
    <property type="protein sequence ID" value="RKX71771.1"/>
    <property type="molecule type" value="Genomic_DNA"/>
</dbReference>
<comment type="caution">
    <text evidence="2">The sequence shown here is derived from an EMBL/GenBank/DDBJ whole genome shotgun (WGS) entry which is preliminary data.</text>
</comment>
<protein>
    <submittedName>
        <fullName evidence="2">NYN domain-containing protein</fullName>
    </submittedName>
</protein>
<evidence type="ECO:0000313" key="3">
    <source>
        <dbReference type="Proteomes" id="UP000268469"/>
    </source>
</evidence>
<dbReference type="AlphaFoldDB" id="A0A660SNY2"/>
<name>A0A660SNY2_UNCW3</name>
<dbReference type="InterPro" id="IPR021139">
    <property type="entry name" value="NYN"/>
</dbReference>
<dbReference type="PANTHER" id="PTHR35458:SF8">
    <property type="entry name" value="SLR0650 PROTEIN"/>
    <property type="match status" value="1"/>
</dbReference>
<feature type="domain" description="NYN" evidence="1">
    <location>
        <begin position="42"/>
        <end position="190"/>
    </location>
</feature>
<dbReference type="Gene3D" id="3.40.50.1010">
    <property type="entry name" value="5'-nuclease"/>
    <property type="match status" value="1"/>
</dbReference>
<dbReference type="GO" id="GO:0004540">
    <property type="term" value="F:RNA nuclease activity"/>
    <property type="evidence" value="ECO:0007669"/>
    <property type="project" value="InterPro"/>
</dbReference>